<keyword evidence="3" id="KW-1185">Reference proteome</keyword>
<evidence type="ECO:0000313" key="3">
    <source>
        <dbReference type="Proteomes" id="UP000007721"/>
    </source>
</evidence>
<dbReference type="HOGENOM" id="CLU_1358812_0_0_7"/>
<name>B9M8M0_GEODF</name>
<evidence type="ECO:0000313" key="2">
    <source>
        <dbReference type="EMBL" id="ACM18555.1"/>
    </source>
</evidence>
<keyword evidence="1" id="KW-0732">Signal</keyword>
<dbReference type="KEGG" id="geo:Geob_0182"/>
<sequence>MKRIRVFLSVCFCLISGSIVVEAAAQEKQPVAIIIAALNARVEAQCSIARMRQSLASTAYEKAQVNAAVKMNCECLPPEIERAGNDLSGGNPDATITEKVYETRLKAAINLCVAKGVREDIQTRCENEDITALGITDKKAYCGCVVRQVKGLSDEAIASASTVTKMHFEEKVRARMEGKPDPVSPLTAIDEVTNFCKQEEK</sequence>
<feature type="chain" id="PRO_5002886627" evidence="1">
    <location>
        <begin position="24"/>
        <end position="201"/>
    </location>
</feature>
<organism evidence="2 3">
    <name type="scientific">Geotalea daltonii (strain DSM 22248 / JCM 15807 / FRC-32)</name>
    <name type="common">Geobacter daltonii</name>
    <dbReference type="NCBI Taxonomy" id="316067"/>
    <lineage>
        <taxon>Bacteria</taxon>
        <taxon>Pseudomonadati</taxon>
        <taxon>Thermodesulfobacteriota</taxon>
        <taxon>Desulfuromonadia</taxon>
        <taxon>Geobacterales</taxon>
        <taxon>Geobacteraceae</taxon>
        <taxon>Geotalea</taxon>
    </lineage>
</organism>
<evidence type="ECO:0000256" key="1">
    <source>
        <dbReference type="SAM" id="SignalP"/>
    </source>
</evidence>
<accession>B9M8M0</accession>
<dbReference type="AlphaFoldDB" id="B9M8M0"/>
<proteinExistence type="predicted"/>
<dbReference type="EMBL" id="CP001390">
    <property type="protein sequence ID" value="ACM18555.1"/>
    <property type="molecule type" value="Genomic_DNA"/>
</dbReference>
<dbReference type="RefSeq" id="WP_012645284.1">
    <property type="nucleotide sequence ID" value="NC_011979.1"/>
</dbReference>
<gene>
    <name evidence="2" type="ordered locus">Geob_0182</name>
</gene>
<feature type="signal peptide" evidence="1">
    <location>
        <begin position="1"/>
        <end position="23"/>
    </location>
</feature>
<dbReference type="Proteomes" id="UP000007721">
    <property type="component" value="Chromosome"/>
</dbReference>
<reference evidence="2 3" key="1">
    <citation type="submission" date="2009-01" db="EMBL/GenBank/DDBJ databases">
        <title>Complete sequence of Geobacter sp. FRC-32.</title>
        <authorList>
            <consortium name="US DOE Joint Genome Institute"/>
            <person name="Lucas S."/>
            <person name="Copeland A."/>
            <person name="Lapidus A."/>
            <person name="Glavina del Rio T."/>
            <person name="Dalin E."/>
            <person name="Tice H."/>
            <person name="Bruce D."/>
            <person name="Goodwin L."/>
            <person name="Pitluck S."/>
            <person name="Saunders E."/>
            <person name="Brettin T."/>
            <person name="Detter J.C."/>
            <person name="Han C."/>
            <person name="Larimer F."/>
            <person name="Land M."/>
            <person name="Hauser L."/>
            <person name="Kyrpides N."/>
            <person name="Ovchinnikova G."/>
            <person name="Kostka J."/>
            <person name="Richardson P."/>
        </authorList>
    </citation>
    <scope>NUCLEOTIDE SEQUENCE [LARGE SCALE GENOMIC DNA]</scope>
    <source>
        <strain evidence="3">DSM 22248 / JCM 15807 / FRC-32</strain>
    </source>
</reference>
<protein>
    <submittedName>
        <fullName evidence="2">Uncharacterized protein</fullName>
    </submittedName>
</protein>